<keyword evidence="3" id="KW-1185">Reference proteome</keyword>
<comment type="caution">
    <text evidence="2">The sequence shown here is derived from an EMBL/GenBank/DDBJ whole genome shotgun (WGS) entry which is preliminary data.</text>
</comment>
<dbReference type="EMBL" id="LXQA010127825">
    <property type="protein sequence ID" value="MCI21970.1"/>
    <property type="molecule type" value="Genomic_DNA"/>
</dbReference>
<proteinExistence type="predicted"/>
<accession>A0A392QE07</accession>
<feature type="non-terminal residue" evidence="2">
    <location>
        <position position="1"/>
    </location>
</feature>
<protein>
    <submittedName>
        <fullName evidence="2">Uncharacterized protein</fullName>
    </submittedName>
</protein>
<name>A0A392QE07_9FABA</name>
<evidence type="ECO:0000256" key="1">
    <source>
        <dbReference type="SAM" id="MobiDB-lite"/>
    </source>
</evidence>
<dbReference type="AlphaFoldDB" id="A0A392QE07"/>
<sequence>FRSSISLFITSFAFPVPLNSDQSYAGDEDDEFLGNSASRRLSSQNP</sequence>
<reference evidence="2 3" key="1">
    <citation type="journal article" date="2018" name="Front. Plant Sci.">
        <title>Red Clover (Trifolium pratense) and Zigzag Clover (T. medium) - A Picture of Genomic Similarities and Differences.</title>
        <authorList>
            <person name="Dluhosova J."/>
            <person name="Istvanek J."/>
            <person name="Nedelnik J."/>
            <person name="Repkova J."/>
        </authorList>
    </citation>
    <scope>NUCLEOTIDE SEQUENCE [LARGE SCALE GENOMIC DNA]</scope>
    <source>
        <strain evidence="3">cv. 10/8</strain>
        <tissue evidence="2">Leaf</tissue>
    </source>
</reference>
<feature type="region of interest" description="Disordered" evidence="1">
    <location>
        <begin position="25"/>
        <end position="46"/>
    </location>
</feature>
<feature type="compositionally biased region" description="Polar residues" evidence="1">
    <location>
        <begin position="35"/>
        <end position="46"/>
    </location>
</feature>
<evidence type="ECO:0000313" key="2">
    <source>
        <dbReference type="EMBL" id="MCI21970.1"/>
    </source>
</evidence>
<evidence type="ECO:0000313" key="3">
    <source>
        <dbReference type="Proteomes" id="UP000265520"/>
    </source>
</evidence>
<organism evidence="2 3">
    <name type="scientific">Trifolium medium</name>
    <dbReference type="NCBI Taxonomy" id="97028"/>
    <lineage>
        <taxon>Eukaryota</taxon>
        <taxon>Viridiplantae</taxon>
        <taxon>Streptophyta</taxon>
        <taxon>Embryophyta</taxon>
        <taxon>Tracheophyta</taxon>
        <taxon>Spermatophyta</taxon>
        <taxon>Magnoliopsida</taxon>
        <taxon>eudicotyledons</taxon>
        <taxon>Gunneridae</taxon>
        <taxon>Pentapetalae</taxon>
        <taxon>rosids</taxon>
        <taxon>fabids</taxon>
        <taxon>Fabales</taxon>
        <taxon>Fabaceae</taxon>
        <taxon>Papilionoideae</taxon>
        <taxon>50 kb inversion clade</taxon>
        <taxon>NPAAA clade</taxon>
        <taxon>Hologalegina</taxon>
        <taxon>IRL clade</taxon>
        <taxon>Trifolieae</taxon>
        <taxon>Trifolium</taxon>
    </lineage>
</organism>
<dbReference type="Proteomes" id="UP000265520">
    <property type="component" value="Unassembled WGS sequence"/>
</dbReference>